<evidence type="ECO:0000313" key="10">
    <source>
        <dbReference type="Proteomes" id="UP001558613"/>
    </source>
</evidence>
<dbReference type="Pfam" id="PF00007">
    <property type="entry name" value="Cys_knot"/>
    <property type="match status" value="1"/>
</dbReference>
<dbReference type="Gene3D" id="2.10.90.10">
    <property type="entry name" value="Cystine-knot cytokines"/>
    <property type="match status" value="1"/>
</dbReference>
<dbReference type="PANTHER" id="PTHR11339:SF408">
    <property type="entry name" value="MUCIN-5B"/>
    <property type="match status" value="1"/>
</dbReference>
<dbReference type="EMBL" id="JAYMGO010000007">
    <property type="protein sequence ID" value="KAL1270521.1"/>
    <property type="molecule type" value="Genomic_DNA"/>
</dbReference>
<keyword evidence="2" id="KW-0964">Secreted</keyword>
<feature type="disulfide bond" evidence="5">
    <location>
        <begin position="404"/>
        <end position="458"/>
    </location>
</feature>
<comment type="subcellular location">
    <subcellularLocation>
        <location evidence="1">Secreted</location>
    </subcellularLocation>
</comment>
<dbReference type="PROSITE" id="PS00261">
    <property type="entry name" value="GLYCO_HORMONE_BETA_1"/>
    <property type="match status" value="1"/>
</dbReference>
<dbReference type="PROSITE" id="PS50184">
    <property type="entry name" value="VWFC_2"/>
    <property type="match status" value="2"/>
</dbReference>
<dbReference type="SMART" id="SM00214">
    <property type="entry name" value="VWC"/>
    <property type="match status" value="2"/>
</dbReference>
<feature type="disulfide bond" evidence="5">
    <location>
        <begin position="393"/>
        <end position="442"/>
    </location>
</feature>
<dbReference type="InterPro" id="IPR001007">
    <property type="entry name" value="VWF_dom"/>
</dbReference>
<proteinExistence type="predicted"/>
<keyword evidence="10" id="KW-1185">Reference proteome</keyword>
<comment type="caution">
    <text evidence="9">The sequence shown here is derived from an EMBL/GenBank/DDBJ whole genome shotgun (WGS) entry which is preliminary data.</text>
</comment>
<accession>A0ABR3N0W3</accession>
<name>A0ABR3N0W3_9TELE</name>
<organism evidence="9 10">
    <name type="scientific">Cirrhinus molitorella</name>
    <name type="common">mud carp</name>
    <dbReference type="NCBI Taxonomy" id="172907"/>
    <lineage>
        <taxon>Eukaryota</taxon>
        <taxon>Metazoa</taxon>
        <taxon>Chordata</taxon>
        <taxon>Craniata</taxon>
        <taxon>Vertebrata</taxon>
        <taxon>Euteleostomi</taxon>
        <taxon>Actinopterygii</taxon>
        <taxon>Neopterygii</taxon>
        <taxon>Teleostei</taxon>
        <taxon>Ostariophysi</taxon>
        <taxon>Cypriniformes</taxon>
        <taxon>Cyprinidae</taxon>
        <taxon>Labeoninae</taxon>
        <taxon>Labeonini</taxon>
        <taxon>Cirrhinus</taxon>
    </lineage>
</organism>
<dbReference type="InterPro" id="IPR006208">
    <property type="entry name" value="Glyco_hormone_CN"/>
</dbReference>
<evidence type="ECO:0000259" key="8">
    <source>
        <dbReference type="PROSITE" id="PS50184"/>
    </source>
</evidence>
<dbReference type="InterPro" id="IPR050780">
    <property type="entry name" value="Mucin_vWF_Thrombospondin_sf"/>
</dbReference>
<evidence type="ECO:0000256" key="4">
    <source>
        <dbReference type="ARBA" id="ARBA00023157"/>
    </source>
</evidence>
<reference evidence="9 10" key="1">
    <citation type="submission" date="2023-09" db="EMBL/GenBank/DDBJ databases">
        <authorList>
            <person name="Wang M."/>
        </authorList>
    </citation>
    <scope>NUCLEOTIDE SEQUENCE [LARGE SCALE GENOMIC DNA]</scope>
    <source>
        <strain evidence="9">GT-2023</strain>
        <tissue evidence="9">Liver</tissue>
    </source>
</reference>
<evidence type="ECO:0000259" key="7">
    <source>
        <dbReference type="PROSITE" id="PS01225"/>
    </source>
</evidence>
<evidence type="ECO:0000256" key="3">
    <source>
        <dbReference type="ARBA" id="ARBA00022702"/>
    </source>
</evidence>
<evidence type="ECO:0000256" key="6">
    <source>
        <dbReference type="SAM" id="MobiDB-lite"/>
    </source>
</evidence>
<dbReference type="PANTHER" id="PTHR11339">
    <property type="entry name" value="EXTRACELLULAR MATRIX GLYCOPROTEIN RELATED"/>
    <property type="match status" value="1"/>
</dbReference>
<keyword evidence="3" id="KW-0372">Hormone</keyword>
<dbReference type="InterPro" id="IPR006207">
    <property type="entry name" value="Cys_knot_C"/>
</dbReference>
<protein>
    <submittedName>
        <fullName evidence="9">Uncharacterized protein</fullName>
    </submittedName>
</protein>
<dbReference type="SMART" id="SM00041">
    <property type="entry name" value="CT"/>
    <property type="match status" value="1"/>
</dbReference>
<evidence type="ECO:0000256" key="1">
    <source>
        <dbReference type="ARBA" id="ARBA00004613"/>
    </source>
</evidence>
<dbReference type="InterPro" id="IPR018245">
    <property type="entry name" value="Gonadotropin_bsu_CS"/>
</dbReference>
<feature type="region of interest" description="Disordered" evidence="6">
    <location>
        <begin position="78"/>
        <end position="112"/>
    </location>
</feature>
<evidence type="ECO:0000256" key="2">
    <source>
        <dbReference type="ARBA" id="ARBA00022525"/>
    </source>
</evidence>
<feature type="compositionally biased region" description="Low complexity" evidence="6">
    <location>
        <begin position="87"/>
        <end position="112"/>
    </location>
</feature>
<sequence>METSIAPITQTLPPFTNTLPVTTKSSVFSTTSAVCCFVNGTHFQSGDIIYNVTDGFGWCFTAYCNATCDIVKISSSCQTPPSPSIPPETTTYSSSSTTTSSSGPTQPVTFISTSNTDTEVTTTTFGPKCNAIDPPRQPNDTWQSGCQMCVCESETLTVRCQPITCPVSPPVTCDKPGQVLVNTTVDCCEISECSCDMNLCPIPTIQCPLGFIPSYSISPDNCCPDFICSPMEVCVHNTTIYQRGSTIPSADPCTLCQCGWNVDPETNLLATECVIADCNDNCPEGHEYQNIPGQCCGECISTDCVVMHDNITVTIPVDQIWQPSNDKCVKYMCERINGKSVAVESKTTCPAFNPAKCIPGTETIDADGCCLTCILDTKCNVQKNSTFLVSKGCKSIIPVEITSCSGLCETSSMYSAEANALVHSCTCCQEMTTSKKEVTLTCPDGSNVNHSYIYIESCGCKTADCSSNSTLRRRRRRV</sequence>
<feature type="domain" description="CTCK" evidence="7">
    <location>
        <begin position="379"/>
        <end position="466"/>
    </location>
</feature>
<dbReference type="InterPro" id="IPR029034">
    <property type="entry name" value="Cystine-knot_cytokine"/>
</dbReference>
<dbReference type="PROSITE" id="PS01208">
    <property type="entry name" value="VWFC_1"/>
    <property type="match status" value="2"/>
</dbReference>
<feature type="domain" description="VWFC" evidence="8">
    <location>
        <begin position="232"/>
        <end position="300"/>
    </location>
</feature>
<keyword evidence="4 5" id="KW-1015">Disulfide bond</keyword>
<evidence type="ECO:0000256" key="5">
    <source>
        <dbReference type="PROSITE-ProRule" id="PRU00039"/>
    </source>
</evidence>
<comment type="caution">
    <text evidence="5">Lacks conserved residue(s) required for the propagation of feature annotation.</text>
</comment>
<dbReference type="PROSITE" id="PS01185">
    <property type="entry name" value="CTCK_1"/>
    <property type="match status" value="1"/>
</dbReference>
<dbReference type="SUPFAM" id="SSF57501">
    <property type="entry name" value="Cystine-knot cytokines"/>
    <property type="match status" value="1"/>
</dbReference>
<gene>
    <name evidence="9" type="ORF">QQF64_029537</name>
</gene>
<dbReference type="Proteomes" id="UP001558613">
    <property type="component" value="Unassembled WGS sequence"/>
</dbReference>
<feature type="domain" description="VWFC" evidence="8">
    <location>
        <begin position="127"/>
        <end position="194"/>
    </location>
</feature>
<evidence type="ECO:0000313" key="9">
    <source>
        <dbReference type="EMBL" id="KAL1270521.1"/>
    </source>
</evidence>
<feature type="disulfide bond" evidence="5">
    <location>
        <begin position="408"/>
        <end position="460"/>
    </location>
</feature>
<dbReference type="PROSITE" id="PS01225">
    <property type="entry name" value="CTCK_2"/>
    <property type="match status" value="1"/>
</dbReference>